<dbReference type="AlphaFoldDB" id="A0AA39HBL2"/>
<keyword evidence="3" id="KW-1185">Reference proteome</keyword>
<organism evidence="2 3">
    <name type="scientific">Steinernema hermaphroditum</name>
    <dbReference type="NCBI Taxonomy" id="289476"/>
    <lineage>
        <taxon>Eukaryota</taxon>
        <taxon>Metazoa</taxon>
        <taxon>Ecdysozoa</taxon>
        <taxon>Nematoda</taxon>
        <taxon>Chromadorea</taxon>
        <taxon>Rhabditida</taxon>
        <taxon>Tylenchina</taxon>
        <taxon>Panagrolaimomorpha</taxon>
        <taxon>Strongyloidoidea</taxon>
        <taxon>Steinernematidae</taxon>
        <taxon>Steinernema</taxon>
    </lineage>
</organism>
<evidence type="ECO:0000313" key="3">
    <source>
        <dbReference type="Proteomes" id="UP001175271"/>
    </source>
</evidence>
<evidence type="ECO:0000256" key="1">
    <source>
        <dbReference type="SAM" id="MobiDB-lite"/>
    </source>
</evidence>
<feature type="region of interest" description="Disordered" evidence="1">
    <location>
        <begin position="421"/>
        <end position="448"/>
    </location>
</feature>
<feature type="compositionally biased region" description="Low complexity" evidence="1">
    <location>
        <begin position="339"/>
        <end position="356"/>
    </location>
</feature>
<feature type="region of interest" description="Disordered" evidence="1">
    <location>
        <begin position="134"/>
        <end position="158"/>
    </location>
</feature>
<name>A0AA39HBL2_9BILA</name>
<sequence length="507" mass="56359">MGKRFDEKLELCKLIRSKRDVLFGRSIDGSSSKEAKEMTWKWIYNECAARGHSWTIGKDWCYLRRSKWPVIKCEALKRLSQDLKSGGAVKKTTKFDEFILEFVLMPEIGYSAGTVNLDGIKIECLDRLQQSEGLDESGDLSTPSPDSPLEINDDSPENTLYIPEMSRRHEEKMELVRLIAERKRELFGRSYDGCDRSRKEEAWRGVFDECSARGHSWTIGKDWIYLRKSKWPGIKSDALKRREDDPRKSESLKLKANMLDGFVRENILSADQNDPNSFSVNDESTTVTDSPPQKPEIVDGLAVQPLITDVTQAGIAVAWEHIVGRAAPINQAQGPPEIPSVSASTSSPPTPAACTPAPQPMSGVLTTTASLPSTRCNSEVRSKYLDNIQLAQLRKRHREMNGLDEVPAKINGITARPASPLNGSAFSPVSNSSATQAATSLPSSTGTTVDDLQKQALEAQIEKDRAVAKYYNLQYQIALAQALGTQTQDFSALLDLFKDQQAMQPIF</sequence>
<proteinExistence type="predicted"/>
<gene>
    <name evidence="2" type="ORF">QR680_015997</name>
</gene>
<feature type="region of interest" description="Disordered" evidence="1">
    <location>
        <begin position="270"/>
        <end position="295"/>
    </location>
</feature>
<reference evidence="2" key="1">
    <citation type="submission" date="2023-06" db="EMBL/GenBank/DDBJ databases">
        <title>Genomic analysis of the entomopathogenic nematode Steinernema hermaphroditum.</title>
        <authorList>
            <person name="Schwarz E.M."/>
            <person name="Heppert J.K."/>
            <person name="Baniya A."/>
            <person name="Schwartz H.T."/>
            <person name="Tan C.-H."/>
            <person name="Antoshechkin I."/>
            <person name="Sternberg P.W."/>
            <person name="Goodrich-Blair H."/>
            <person name="Dillman A.R."/>
        </authorList>
    </citation>
    <scope>NUCLEOTIDE SEQUENCE</scope>
    <source>
        <strain evidence="2">PS9179</strain>
        <tissue evidence="2">Whole animal</tissue>
    </source>
</reference>
<feature type="region of interest" description="Disordered" evidence="1">
    <location>
        <begin position="330"/>
        <end position="372"/>
    </location>
</feature>
<comment type="caution">
    <text evidence="2">The sequence shown here is derived from an EMBL/GenBank/DDBJ whole genome shotgun (WGS) entry which is preliminary data.</text>
</comment>
<dbReference type="Proteomes" id="UP001175271">
    <property type="component" value="Unassembled WGS sequence"/>
</dbReference>
<protein>
    <submittedName>
        <fullName evidence="2">Uncharacterized protein</fullName>
    </submittedName>
</protein>
<evidence type="ECO:0000313" key="2">
    <source>
        <dbReference type="EMBL" id="KAK0401833.1"/>
    </source>
</evidence>
<accession>A0AA39HBL2</accession>
<feature type="compositionally biased region" description="Polar residues" evidence="1">
    <location>
        <begin position="270"/>
        <end position="291"/>
    </location>
</feature>
<dbReference type="EMBL" id="JAUCMV010000004">
    <property type="protein sequence ID" value="KAK0401833.1"/>
    <property type="molecule type" value="Genomic_DNA"/>
</dbReference>